<dbReference type="InterPro" id="IPR006137">
    <property type="entry name" value="NADH_UbQ_OxRdtase-like_20kDa"/>
</dbReference>
<sequence>MICWEWRWPLSRSRPPGLICETLMRWFPSLQASHPGLWDDAASQPHAETVAALIARRRSSARPRLGQALSILHAESGGGSACLLELEALRAAPGLLARHGLRFVASPLHADILLITGYGCHNLTSAIHQAWEAMPGPRWAIAVGDGAAEGNPLHGSYASTGTMEDIPLDLVIPGSPPAADTILSGLRALVAANADPA</sequence>
<evidence type="ECO:0000256" key="8">
    <source>
        <dbReference type="ARBA" id="ARBA00023136"/>
    </source>
</evidence>
<keyword evidence="6" id="KW-0408">Iron</keyword>
<accession>A0AAC9K912</accession>
<evidence type="ECO:0000313" key="10">
    <source>
        <dbReference type="EMBL" id="APH55720.1"/>
    </source>
</evidence>
<dbReference type="SUPFAM" id="SSF56770">
    <property type="entry name" value="HydA/Nqo6-like"/>
    <property type="match status" value="1"/>
</dbReference>
<protein>
    <submittedName>
        <fullName evidence="10">Formate hydrogenlyase subunit 7</fullName>
    </submittedName>
</protein>
<dbReference type="InterPro" id="IPR052375">
    <property type="entry name" value="Complex_I_20kDa-like"/>
</dbReference>
<keyword evidence="4" id="KW-0004">4Fe-4S</keyword>
<dbReference type="Proteomes" id="UP000182373">
    <property type="component" value="Chromosome"/>
</dbReference>
<reference evidence="11" key="1">
    <citation type="submission" date="2016-11" db="EMBL/GenBank/DDBJ databases">
        <title>Comparative genomic and phenotypic analysis of Granulibacter bethesdensis clinical isolates from patients with chronic granulomatous disease.</title>
        <authorList>
            <person name="Zarember K.A."/>
            <person name="Porcella S.F."/>
            <person name="Chu J."/>
            <person name="Ding L."/>
            <person name="Dahlstrom E."/>
            <person name="Barbian K."/>
            <person name="Martens C."/>
            <person name="Sykora L."/>
            <person name="Kramer S."/>
            <person name="Pettinato A.M."/>
            <person name="Hong H."/>
            <person name="Wald G."/>
            <person name="Berg L.J."/>
            <person name="Rogge L.S."/>
            <person name="Greenberg D.E."/>
            <person name="Falcone E.L."/>
            <person name="Neves J.F."/>
            <person name="Simoes M.J."/>
            <person name="Casal M."/>
            <person name="Rodriguez-Lopez F.C."/>
            <person name="Zelazny A."/>
            <person name="Gallin J.I."/>
            <person name="Holland S.M."/>
        </authorList>
    </citation>
    <scope>NUCLEOTIDE SEQUENCE [LARGE SCALE GENOMIC DNA]</scope>
    <source>
        <strain evidence="11">NIH9.1</strain>
    </source>
</reference>
<evidence type="ECO:0000256" key="3">
    <source>
        <dbReference type="ARBA" id="ARBA00022475"/>
    </source>
</evidence>
<dbReference type="AlphaFoldDB" id="A0AAC9K912"/>
<evidence type="ECO:0000256" key="2">
    <source>
        <dbReference type="ARBA" id="ARBA00009173"/>
    </source>
</evidence>
<keyword evidence="8" id="KW-0472">Membrane</keyword>
<feature type="domain" description="NADH:ubiquinone oxidoreductase-like 20kDa subunit" evidence="9">
    <location>
        <begin position="94"/>
        <end position="189"/>
    </location>
</feature>
<name>A0AAC9K912_9PROT</name>
<keyword evidence="7" id="KW-0411">Iron-sulfur</keyword>
<evidence type="ECO:0000256" key="4">
    <source>
        <dbReference type="ARBA" id="ARBA00022485"/>
    </source>
</evidence>
<organism evidence="10 11">
    <name type="scientific">Granulibacter bethesdensis</name>
    <dbReference type="NCBI Taxonomy" id="364410"/>
    <lineage>
        <taxon>Bacteria</taxon>
        <taxon>Pseudomonadati</taxon>
        <taxon>Pseudomonadota</taxon>
        <taxon>Alphaproteobacteria</taxon>
        <taxon>Acetobacterales</taxon>
        <taxon>Acetobacteraceae</taxon>
        <taxon>Granulibacter</taxon>
    </lineage>
</organism>
<evidence type="ECO:0000256" key="7">
    <source>
        <dbReference type="ARBA" id="ARBA00023014"/>
    </source>
</evidence>
<keyword evidence="3" id="KW-1003">Cell membrane</keyword>
<dbReference type="GO" id="GO:0051539">
    <property type="term" value="F:4 iron, 4 sulfur cluster binding"/>
    <property type="evidence" value="ECO:0007669"/>
    <property type="project" value="UniProtKB-KW"/>
</dbReference>
<evidence type="ECO:0000256" key="5">
    <source>
        <dbReference type="ARBA" id="ARBA00022723"/>
    </source>
</evidence>
<gene>
    <name evidence="10" type="ORF">GbCGDNIH9_2387</name>
</gene>
<comment type="similarity">
    <text evidence="2">Belongs to the complex I 20 kDa subunit family.</text>
</comment>
<comment type="cofactor">
    <cofactor evidence="1">
        <name>[4Fe-4S] cluster</name>
        <dbReference type="ChEBI" id="CHEBI:49883"/>
    </cofactor>
</comment>
<proteinExistence type="inferred from homology"/>
<dbReference type="GO" id="GO:0046872">
    <property type="term" value="F:metal ion binding"/>
    <property type="evidence" value="ECO:0007669"/>
    <property type="project" value="UniProtKB-KW"/>
</dbReference>
<evidence type="ECO:0000256" key="1">
    <source>
        <dbReference type="ARBA" id="ARBA00001966"/>
    </source>
</evidence>
<dbReference type="PANTHER" id="PTHR42989">
    <property type="entry name" value="HYDROGENASE-4 COMPONENT I"/>
    <property type="match status" value="1"/>
</dbReference>
<dbReference type="Pfam" id="PF01058">
    <property type="entry name" value="Oxidored_q6"/>
    <property type="match status" value="1"/>
</dbReference>
<dbReference type="PANTHER" id="PTHR42989:SF1">
    <property type="entry name" value="FORMATE HYDROGENLYASE SUBUNIT 7-RELATED"/>
    <property type="match status" value="1"/>
</dbReference>
<evidence type="ECO:0000313" key="11">
    <source>
        <dbReference type="Proteomes" id="UP000182373"/>
    </source>
</evidence>
<evidence type="ECO:0000256" key="6">
    <source>
        <dbReference type="ARBA" id="ARBA00023004"/>
    </source>
</evidence>
<evidence type="ECO:0000259" key="9">
    <source>
        <dbReference type="Pfam" id="PF01058"/>
    </source>
</evidence>
<dbReference type="EMBL" id="CP018191">
    <property type="protein sequence ID" value="APH55720.1"/>
    <property type="molecule type" value="Genomic_DNA"/>
</dbReference>
<dbReference type="Gene3D" id="3.40.50.12280">
    <property type="match status" value="1"/>
</dbReference>
<keyword evidence="5" id="KW-0479">Metal-binding</keyword>